<accession>A0ABT6KJI9</accession>
<keyword evidence="2" id="KW-1185">Reference proteome</keyword>
<evidence type="ECO:0000313" key="2">
    <source>
        <dbReference type="Proteomes" id="UP001160142"/>
    </source>
</evidence>
<proteinExistence type="predicted"/>
<dbReference type="Proteomes" id="UP001160142">
    <property type="component" value="Unassembled WGS sequence"/>
</dbReference>
<comment type="caution">
    <text evidence="1">The sequence shown here is derived from an EMBL/GenBank/DDBJ whole genome shotgun (WGS) entry which is preliminary data.</text>
</comment>
<gene>
    <name evidence="1" type="ORF">M2152_000300</name>
</gene>
<name>A0ABT6KJI9_9MICO</name>
<sequence length="102" mass="10348">MQGGRVAITARALEAVARAVAAGHLGVAASDVGVTLRDRDGRLAVRVDAPLGVTTGGPGILTRVGEARTTIARDVTRLTGSQIGSVDIRITAAHITKGPRVS</sequence>
<evidence type="ECO:0008006" key="3">
    <source>
        <dbReference type="Google" id="ProtNLM"/>
    </source>
</evidence>
<reference evidence="1 2" key="1">
    <citation type="submission" date="2023-04" db="EMBL/GenBank/DDBJ databases">
        <title>Genome Encyclopedia of Bacteria and Archaea VI: Functional Genomics of Type Strains.</title>
        <authorList>
            <person name="Whitman W."/>
        </authorList>
    </citation>
    <scope>NUCLEOTIDE SEQUENCE [LARGE SCALE GENOMIC DNA]</scope>
    <source>
        <strain evidence="1 2">SG_E_30_P1</strain>
    </source>
</reference>
<dbReference type="EMBL" id="JARXVQ010000001">
    <property type="protein sequence ID" value="MDH6180118.1"/>
    <property type="molecule type" value="Genomic_DNA"/>
</dbReference>
<evidence type="ECO:0000313" key="1">
    <source>
        <dbReference type="EMBL" id="MDH6180118.1"/>
    </source>
</evidence>
<protein>
    <recommendedName>
        <fullName evidence="3">Asp23/Gls24 family envelope stress response protein</fullName>
    </recommendedName>
</protein>
<organism evidence="1 2">
    <name type="scientific">Antiquaquibacter oligotrophicus</name>
    <dbReference type="NCBI Taxonomy" id="2880260"/>
    <lineage>
        <taxon>Bacteria</taxon>
        <taxon>Bacillati</taxon>
        <taxon>Actinomycetota</taxon>
        <taxon>Actinomycetes</taxon>
        <taxon>Micrococcales</taxon>
        <taxon>Microbacteriaceae</taxon>
        <taxon>Antiquaquibacter</taxon>
    </lineage>
</organism>